<evidence type="ECO:0000313" key="2">
    <source>
        <dbReference type="EMBL" id="CAB4034727.1"/>
    </source>
</evidence>
<reference evidence="2" key="1">
    <citation type="submission" date="2020-04" db="EMBL/GenBank/DDBJ databases">
        <authorList>
            <person name="Alioto T."/>
            <person name="Alioto T."/>
            <person name="Gomez Garrido J."/>
        </authorList>
    </citation>
    <scope>NUCLEOTIDE SEQUENCE</scope>
    <source>
        <strain evidence="2">A484AB</strain>
    </source>
</reference>
<proteinExistence type="inferred from homology"/>
<dbReference type="CDD" id="cd21451">
    <property type="entry name" value="DLC-like_TCTEX1D"/>
    <property type="match status" value="1"/>
</dbReference>
<dbReference type="PANTHER" id="PTHR21255:SF65">
    <property type="entry name" value="TCTEX1 DOMAIN-CONTAINING PROTEIN 2"/>
    <property type="match status" value="1"/>
</dbReference>
<gene>
    <name evidence="2" type="ORF">PACLA_8A039079</name>
</gene>
<dbReference type="EMBL" id="CACRXK020020369">
    <property type="protein sequence ID" value="CAB4034727.1"/>
    <property type="molecule type" value="Genomic_DNA"/>
</dbReference>
<sequence>MAAAGQSQRSENNPRARISSLSRFLGTHKAAMKWKSSLLLSEYFTNKTTRDPGTFDVDYNDTPAVRKMIEKSRKMFYLEDMHLDEVSFMNKPQNSYELSPVKPFKVSEVREIMKNAMQEINDEKNKHETDGDLCKSLADEIKLRVKNSGFSRYKIICVVSLLRGCERQNIMIGSRCLWNTDYDNFVQEIFESKRFTAVATVYALYYE</sequence>
<comment type="similarity">
    <text evidence="1">Belongs to the dynein light chain Tctex-type family.</text>
</comment>
<dbReference type="GO" id="GO:0005737">
    <property type="term" value="C:cytoplasm"/>
    <property type="evidence" value="ECO:0007669"/>
    <property type="project" value="TreeGrafter"/>
</dbReference>
<dbReference type="GO" id="GO:0007018">
    <property type="term" value="P:microtubule-based movement"/>
    <property type="evidence" value="ECO:0007669"/>
    <property type="project" value="TreeGrafter"/>
</dbReference>
<comment type="caution">
    <text evidence="2">The sequence shown here is derived from an EMBL/GenBank/DDBJ whole genome shotgun (WGS) entry which is preliminary data.</text>
</comment>
<evidence type="ECO:0000313" key="3">
    <source>
        <dbReference type="Proteomes" id="UP001152795"/>
    </source>
</evidence>
<dbReference type="Proteomes" id="UP001152795">
    <property type="component" value="Unassembled WGS sequence"/>
</dbReference>
<dbReference type="AlphaFoldDB" id="A0A7D9LQM4"/>
<dbReference type="Gene3D" id="3.30.1140.40">
    <property type="entry name" value="Tctex-1"/>
    <property type="match status" value="1"/>
</dbReference>
<name>A0A7D9LQM4_PARCT</name>
<dbReference type="PANTHER" id="PTHR21255">
    <property type="entry name" value="T-COMPLEX-ASSOCIATED-TESTIS-EXPRESSED 1/ DYNEIN LIGHT CHAIN"/>
    <property type="match status" value="1"/>
</dbReference>
<dbReference type="InterPro" id="IPR005334">
    <property type="entry name" value="Tctex-1-like"/>
</dbReference>
<dbReference type="GO" id="GO:0005868">
    <property type="term" value="C:cytoplasmic dynein complex"/>
    <property type="evidence" value="ECO:0007669"/>
    <property type="project" value="TreeGrafter"/>
</dbReference>
<dbReference type="GO" id="GO:0045505">
    <property type="term" value="F:dynein intermediate chain binding"/>
    <property type="evidence" value="ECO:0007669"/>
    <property type="project" value="TreeGrafter"/>
</dbReference>
<evidence type="ECO:0000256" key="1">
    <source>
        <dbReference type="ARBA" id="ARBA00005361"/>
    </source>
</evidence>
<keyword evidence="3" id="KW-1185">Reference proteome</keyword>
<accession>A0A7D9LQM4</accession>
<dbReference type="InterPro" id="IPR038586">
    <property type="entry name" value="Tctex-1-like_sf"/>
</dbReference>
<dbReference type="Pfam" id="PF03645">
    <property type="entry name" value="Tctex-1"/>
    <property type="match status" value="1"/>
</dbReference>
<organism evidence="2 3">
    <name type="scientific">Paramuricea clavata</name>
    <name type="common">Red gorgonian</name>
    <name type="synonym">Violescent sea-whip</name>
    <dbReference type="NCBI Taxonomy" id="317549"/>
    <lineage>
        <taxon>Eukaryota</taxon>
        <taxon>Metazoa</taxon>
        <taxon>Cnidaria</taxon>
        <taxon>Anthozoa</taxon>
        <taxon>Octocorallia</taxon>
        <taxon>Malacalcyonacea</taxon>
        <taxon>Plexauridae</taxon>
        <taxon>Paramuricea</taxon>
    </lineage>
</organism>
<protein>
    <submittedName>
        <fullName evidence="2">Uncharacterized protein</fullName>
    </submittedName>
</protein>
<dbReference type="OrthoDB" id="10260741at2759"/>